<evidence type="ECO:0000313" key="5">
    <source>
        <dbReference type="Proteomes" id="UP000016721"/>
    </source>
</evidence>
<dbReference type="PANTHER" id="PTHR42919:SF8">
    <property type="entry name" value="N-ALPHA-ACETYLTRANSFERASE 50"/>
    <property type="match status" value="1"/>
</dbReference>
<dbReference type="Gene3D" id="3.40.630.30">
    <property type="match status" value="1"/>
</dbReference>
<dbReference type="GO" id="GO:0031415">
    <property type="term" value="C:NatA complex"/>
    <property type="evidence" value="ECO:0007669"/>
    <property type="project" value="TreeGrafter"/>
</dbReference>
<sequence>MNIKIIKGNTNHINDCEEALVNSELGRRYFSKSGSARKTLEEGFSKEEIYVAVDIDNKCLGFLWFIMSGAFHSFPYLHIIAVKEESRKHGVGKKLLQYFEDICYKDFSKVFLVVGDLNPDAKRLYEKIGYTEVGCIPSLYREGINEHLMMKLRDELIK</sequence>
<name>U2PYS7_9CLOT</name>
<dbReference type="InterPro" id="IPR051556">
    <property type="entry name" value="N-term/lysine_N-AcTrnsfr"/>
</dbReference>
<comment type="caution">
    <text evidence="4">The sequence shown here is derived from an EMBL/GenBank/DDBJ whole genome shotgun (WGS) entry which is preliminary data.</text>
</comment>
<evidence type="ECO:0000256" key="1">
    <source>
        <dbReference type="ARBA" id="ARBA00022679"/>
    </source>
</evidence>
<protein>
    <submittedName>
        <fullName evidence="4">GCN5-related N-acetyltransferase</fullName>
    </submittedName>
</protein>
<dbReference type="EMBL" id="APJA01000024">
    <property type="protein sequence ID" value="ERK28939.1"/>
    <property type="molecule type" value="Genomic_DNA"/>
</dbReference>
<proteinExistence type="predicted"/>
<dbReference type="SUPFAM" id="SSF55729">
    <property type="entry name" value="Acyl-CoA N-acyltransferases (Nat)"/>
    <property type="match status" value="1"/>
</dbReference>
<keyword evidence="2" id="KW-0012">Acyltransferase</keyword>
<evidence type="ECO:0000313" key="4">
    <source>
        <dbReference type="EMBL" id="ERK28939.1"/>
    </source>
</evidence>
<dbReference type="PROSITE" id="PS51186">
    <property type="entry name" value="GNAT"/>
    <property type="match status" value="1"/>
</dbReference>
<dbReference type="eggNOG" id="COG0456">
    <property type="taxonomic scope" value="Bacteria"/>
</dbReference>
<feature type="domain" description="N-acetyltransferase" evidence="3">
    <location>
        <begin position="1"/>
        <end position="155"/>
    </location>
</feature>
<evidence type="ECO:0000256" key="2">
    <source>
        <dbReference type="ARBA" id="ARBA00023315"/>
    </source>
</evidence>
<dbReference type="HOGENOM" id="CLU_134449_1_0_9"/>
<evidence type="ECO:0000259" key="3">
    <source>
        <dbReference type="PROSITE" id="PS51186"/>
    </source>
</evidence>
<accession>U2PYS7</accession>
<dbReference type="PATRIC" id="fig|1294142.3.peg.4001"/>
<dbReference type="STRING" id="1294142.CINTURNW_3838"/>
<dbReference type="CDD" id="cd04301">
    <property type="entry name" value="NAT_SF"/>
    <property type="match status" value="1"/>
</dbReference>
<dbReference type="GO" id="GO:0007064">
    <property type="term" value="P:mitotic sister chromatid cohesion"/>
    <property type="evidence" value="ECO:0007669"/>
    <property type="project" value="TreeGrafter"/>
</dbReference>
<dbReference type="Proteomes" id="UP000016721">
    <property type="component" value="Unassembled WGS sequence"/>
</dbReference>
<dbReference type="RefSeq" id="WP_021803764.1">
    <property type="nucleotide sequence ID" value="NZ_KI273145.1"/>
</dbReference>
<dbReference type="PANTHER" id="PTHR42919">
    <property type="entry name" value="N-ALPHA-ACETYLTRANSFERASE"/>
    <property type="match status" value="1"/>
</dbReference>
<dbReference type="AlphaFoldDB" id="U2PYS7"/>
<dbReference type="OrthoDB" id="9795206at2"/>
<keyword evidence="5" id="KW-1185">Reference proteome</keyword>
<dbReference type="InterPro" id="IPR000182">
    <property type="entry name" value="GNAT_dom"/>
</dbReference>
<keyword evidence="1 4" id="KW-0808">Transferase</keyword>
<gene>
    <name evidence="4" type="ORF">CINTURNW_3838</name>
</gene>
<organism evidence="4 5">
    <name type="scientific">Clostridium intestinale URNW</name>
    <dbReference type="NCBI Taxonomy" id="1294142"/>
    <lineage>
        <taxon>Bacteria</taxon>
        <taxon>Bacillati</taxon>
        <taxon>Bacillota</taxon>
        <taxon>Clostridia</taxon>
        <taxon>Eubacteriales</taxon>
        <taxon>Clostridiaceae</taxon>
        <taxon>Clostridium</taxon>
    </lineage>
</organism>
<reference evidence="4 5" key="1">
    <citation type="journal article" date="2013" name="Genome Announc.">
        <title>Draft Genome Sequence of the Hydrogen- and Ethanol-Producing Bacterium Clostridium intestinale Strain URNW.</title>
        <authorList>
            <person name="Lal S."/>
            <person name="Ramachandran U."/>
            <person name="Zhang X."/>
            <person name="Sparling R."/>
            <person name="Levin D.B."/>
        </authorList>
    </citation>
    <scope>NUCLEOTIDE SEQUENCE [LARGE SCALE GENOMIC DNA]</scope>
    <source>
        <strain evidence="4 5">URNW</strain>
    </source>
</reference>
<dbReference type="GO" id="GO:0016747">
    <property type="term" value="F:acyltransferase activity, transferring groups other than amino-acyl groups"/>
    <property type="evidence" value="ECO:0007669"/>
    <property type="project" value="InterPro"/>
</dbReference>
<dbReference type="InterPro" id="IPR016181">
    <property type="entry name" value="Acyl_CoA_acyltransferase"/>
</dbReference>
<dbReference type="Pfam" id="PF00583">
    <property type="entry name" value="Acetyltransf_1"/>
    <property type="match status" value="1"/>
</dbReference>